<dbReference type="OrthoDB" id="9787830at2"/>
<dbReference type="Gene3D" id="3.40.50.1980">
    <property type="entry name" value="Nitrogenase molybdenum iron protein domain"/>
    <property type="match status" value="1"/>
</dbReference>
<name>A0A1L5F9Y9_CLOKL</name>
<dbReference type="RefSeq" id="WP_073539402.1">
    <property type="nucleotide sequence ID" value="NZ_CP018335.1"/>
</dbReference>
<evidence type="ECO:0008006" key="3">
    <source>
        <dbReference type="Google" id="ProtNLM"/>
    </source>
</evidence>
<accession>A0A1L5F9Y9</accession>
<organism evidence="1 2">
    <name type="scientific">Clostridium kluyveri</name>
    <dbReference type="NCBI Taxonomy" id="1534"/>
    <lineage>
        <taxon>Bacteria</taxon>
        <taxon>Bacillati</taxon>
        <taxon>Bacillota</taxon>
        <taxon>Clostridia</taxon>
        <taxon>Eubacteriales</taxon>
        <taxon>Clostridiaceae</taxon>
        <taxon>Clostridium</taxon>
    </lineage>
</organism>
<gene>
    <name evidence="1" type="ORF">BS101_14110</name>
</gene>
<evidence type="ECO:0000313" key="1">
    <source>
        <dbReference type="EMBL" id="APM39787.1"/>
    </source>
</evidence>
<dbReference type="AlphaFoldDB" id="A0A1L5F9Y9"/>
<evidence type="ECO:0000313" key="2">
    <source>
        <dbReference type="Proteomes" id="UP000184604"/>
    </source>
</evidence>
<reference evidence="1 2" key="1">
    <citation type="submission" date="2016-12" db="EMBL/GenBank/DDBJ databases">
        <title>Complete genome sequence of Clostridium kluyveri JZZ isolated from the pit mud of a Chinese flavor liquor-making factory.</title>
        <authorList>
            <person name="Wang Y."/>
        </authorList>
    </citation>
    <scope>NUCLEOTIDE SEQUENCE [LARGE SCALE GENOMIC DNA]</scope>
    <source>
        <strain evidence="1 2">JZZ</strain>
    </source>
</reference>
<dbReference type="EMBL" id="CP018335">
    <property type="protein sequence ID" value="APM39787.1"/>
    <property type="molecule type" value="Genomic_DNA"/>
</dbReference>
<dbReference type="Proteomes" id="UP000184604">
    <property type="component" value="Chromosome"/>
</dbReference>
<protein>
    <recommendedName>
        <fullName evidence="3">Fe/B12 periplasmic-binding domain-containing protein</fullName>
    </recommendedName>
</protein>
<proteinExistence type="predicted"/>
<sequence>MVRIQKGGTSVVTGMNTINPEQVISKNPDIIVITGQNWTSTPDSMHLGFYASKSDSIKLLQAYTTRSGWRDSLCKTY</sequence>